<dbReference type="PANTHER" id="PTHR35526">
    <property type="entry name" value="ANTI-SIGMA-F FACTOR RSBW-RELATED"/>
    <property type="match status" value="1"/>
</dbReference>
<dbReference type="Proteomes" id="UP000632289">
    <property type="component" value="Unassembled WGS sequence"/>
</dbReference>
<keyword evidence="1" id="KW-0418">Kinase</keyword>
<dbReference type="AlphaFoldDB" id="A0A927EYJ6"/>
<name>A0A927EYJ6_9ACTN</name>
<dbReference type="InterPro" id="IPR050267">
    <property type="entry name" value="Anti-sigma-factor_SerPK"/>
</dbReference>
<evidence type="ECO:0000313" key="3">
    <source>
        <dbReference type="EMBL" id="MBD3931101.1"/>
    </source>
</evidence>
<evidence type="ECO:0000259" key="2">
    <source>
        <dbReference type="Pfam" id="PF13581"/>
    </source>
</evidence>
<keyword evidence="1" id="KW-0808">Transferase</keyword>
<protein>
    <submittedName>
        <fullName evidence="3">ATP-binding protein</fullName>
    </submittedName>
</protein>
<dbReference type="GO" id="GO:0005524">
    <property type="term" value="F:ATP binding"/>
    <property type="evidence" value="ECO:0007669"/>
    <property type="project" value="UniProtKB-KW"/>
</dbReference>
<sequence>MPQPTVRVQVRPFGHPGYTESLPREPESAAAARQLVRISLSCLGLDALTEDGVLIVSELVANTVQHARRESIRVTVTRPGPAAVRIAVVDFSKVSPQRRGAAEDAEDGRGLAIVEHLAAAWGTDPLPWGKRVWAELRGGQ</sequence>
<organism evidence="3 4">
    <name type="scientific">Streptomyces chumphonensis</name>
    <dbReference type="NCBI Taxonomy" id="1214925"/>
    <lineage>
        <taxon>Bacteria</taxon>
        <taxon>Bacillati</taxon>
        <taxon>Actinomycetota</taxon>
        <taxon>Actinomycetes</taxon>
        <taxon>Kitasatosporales</taxon>
        <taxon>Streptomycetaceae</taxon>
        <taxon>Streptomyces</taxon>
    </lineage>
</organism>
<dbReference type="InterPro" id="IPR003594">
    <property type="entry name" value="HATPase_dom"/>
</dbReference>
<accession>A0A927EYJ6</accession>
<dbReference type="CDD" id="cd16936">
    <property type="entry name" value="HATPase_RsbW-like"/>
    <property type="match status" value="1"/>
</dbReference>
<comment type="caution">
    <text evidence="3">The sequence shown here is derived from an EMBL/GenBank/DDBJ whole genome shotgun (WGS) entry which is preliminary data.</text>
</comment>
<gene>
    <name evidence="3" type="ORF">IF129_05945</name>
</gene>
<dbReference type="InterPro" id="IPR036890">
    <property type="entry name" value="HATPase_C_sf"/>
</dbReference>
<dbReference type="PANTHER" id="PTHR35526:SF3">
    <property type="entry name" value="ANTI-SIGMA-F FACTOR RSBW"/>
    <property type="match status" value="1"/>
</dbReference>
<dbReference type="Pfam" id="PF13581">
    <property type="entry name" value="HATPase_c_2"/>
    <property type="match status" value="1"/>
</dbReference>
<keyword evidence="1" id="KW-0723">Serine/threonine-protein kinase</keyword>
<evidence type="ECO:0000256" key="1">
    <source>
        <dbReference type="ARBA" id="ARBA00022527"/>
    </source>
</evidence>
<keyword evidence="4" id="KW-1185">Reference proteome</keyword>
<reference evidence="3" key="1">
    <citation type="submission" date="2020-09" db="EMBL/GenBank/DDBJ databases">
        <title>Secondary metabolite and genome analysis of marine Streptomyces chumphonensis KK1-2T.</title>
        <authorList>
            <person name="Phongsopitanun W."/>
            <person name="Kanchanasin P."/>
            <person name="Pittayakhajonwut P."/>
            <person name="Suwanborirux K."/>
            <person name="Tanasupawat S."/>
        </authorList>
    </citation>
    <scope>NUCLEOTIDE SEQUENCE</scope>
    <source>
        <strain evidence="3">KK1-2</strain>
    </source>
</reference>
<proteinExistence type="predicted"/>
<dbReference type="GO" id="GO:0004674">
    <property type="term" value="F:protein serine/threonine kinase activity"/>
    <property type="evidence" value="ECO:0007669"/>
    <property type="project" value="UniProtKB-KW"/>
</dbReference>
<dbReference type="EMBL" id="JACXYU010000002">
    <property type="protein sequence ID" value="MBD3931101.1"/>
    <property type="molecule type" value="Genomic_DNA"/>
</dbReference>
<dbReference type="Gene3D" id="3.30.565.10">
    <property type="entry name" value="Histidine kinase-like ATPase, C-terminal domain"/>
    <property type="match status" value="1"/>
</dbReference>
<evidence type="ECO:0000313" key="4">
    <source>
        <dbReference type="Proteomes" id="UP000632289"/>
    </source>
</evidence>
<feature type="domain" description="Histidine kinase/HSP90-like ATPase" evidence="2">
    <location>
        <begin position="23"/>
        <end position="119"/>
    </location>
</feature>
<keyword evidence="3" id="KW-0067">ATP-binding</keyword>
<keyword evidence="3" id="KW-0547">Nucleotide-binding</keyword>
<dbReference type="SUPFAM" id="SSF55874">
    <property type="entry name" value="ATPase domain of HSP90 chaperone/DNA topoisomerase II/histidine kinase"/>
    <property type="match status" value="1"/>
</dbReference>